<dbReference type="STRING" id="240159.A0A4U5UQS0"/>
<dbReference type="GO" id="GO:0005247">
    <property type="term" value="F:voltage-gated chloride channel activity"/>
    <property type="evidence" value="ECO:0007669"/>
    <property type="project" value="TreeGrafter"/>
</dbReference>
<gene>
    <name evidence="13" type="ORF">D9C73_011280</name>
</gene>
<feature type="region of interest" description="Disordered" evidence="11">
    <location>
        <begin position="1"/>
        <end position="24"/>
    </location>
</feature>
<feature type="transmembrane region" description="Helical" evidence="12">
    <location>
        <begin position="76"/>
        <end position="95"/>
    </location>
</feature>
<keyword evidence="10" id="KW-0868">Chloride</keyword>
<keyword evidence="2" id="KW-0813">Transport</keyword>
<evidence type="ECO:0000256" key="6">
    <source>
        <dbReference type="ARBA" id="ARBA00023065"/>
    </source>
</evidence>
<reference evidence="13 14" key="1">
    <citation type="submission" date="2019-01" db="EMBL/GenBank/DDBJ databases">
        <title>Genome Assembly of Collichthys lucidus.</title>
        <authorList>
            <person name="Cai M."/>
            <person name="Xiao S."/>
        </authorList>
    </citation>
    <scope>NUCLEOTIDE SEQUENCE [LARGE SCALE GENOMIC DNA]</scope>
    <source>
        <strain evidence="13">JT15FE1705JMU</strain>
        <tissue evidence="13">Muscle</tissue>
    </source>
</reference>
<dbReference type="InterPro" id="IPR046342">
    <property type="entry name" value="CBS_dom_sf"/>
</dbReference>
<keyword evidence="7" id="KW-0129">CBS domain</keyword>
<evidence type="ECO:0000256" key="9">
    <source>
        <dbReference type="ARBA" id="ARBA00023173"/>
    </source>
</evidence>
<evidence type="ECO:0000256" key="3">
    <source>
        <dbReference type="ARBA" id="ARBA00022692"/>
    </source>
</evidence>
<keyword evidence="6" id="KW-0406">Ion transport</keyword>
<evidence type="ECO:0000256" key="7">
    <source>
        <dbReference type="ARBA" id="ARBA00023122"/>
    </source>
</evidence>
<dbReference type="PRINTS" id="PR00762">
    <property type="entry name" value="CLCHANNEL"/>
</dbReference>
<dbReference type="GO" id="GO:0034707">
    <property type="term" value="C:chloride channel complex"/>
    <property type="evidence" value="ECO:0007669"/>
    <property type="project" value="UniProtKB-KW"/>
</dbReference>
<evidence type="ECO:0000256" key="11">
    <source>
        <dbReference type="SAM" id="MobiDB-lite"/>
    </source>
</evidence>
<keyword evidence="4" id="KW-0677">Repeat</keyword>
<dbReference type="InterPro" id="IPR050970">
    <property type="entry name" value="Cl_channel_volt-gated"/>
</dbReference>
<dbReference type="InterPro" id="IPR001807">
    <property type="entry name" value="ClC"/>
</dbReference>
<organism evidence="13 14">
    <name type="scientific">Collichthys lucidus</name>
    <name type="common">Big head croaker</name>
    <name type="synonym">Sciaena lucida</name>
    <dbReference type="NCBI Taxonomy" id="240159"/>
    <lineage>
        <taxon>Eukaryota</taxon>
        <taxon>Metazoa</taxon>
        <taxon>Chordata</taxon>
        <taxon>Craniata</taxon>
        <taxon>Vertebrata</taxon>
        <taxon>Euteleostomi</taxon>
        <taxon>Actinopterygii</taxon>
        <taxon>Neopterygii</taxon>
        <taxon>Teleostei</taxon>
        <taxon>Neoteleostei</taxon>
        <taxon>Acanthomorphata</taxon>
        <taxon>Eupercaria</taxon>
        <taxon>Sciaenidae</taxon>
        <taxon>Collichthys</taxon>
    </lineage>
</organism>
<feature type="transmembrane region" description="Helical" evidence="12">
    <location>
        <begin position="107"/>
        <end position="129"/>
    </location>
</feature>
<dbReference type="SUPFAM" id="SSF81340">
    <property type="entry name" value="Clc chloride channel"/>
    <property type="match status" value="1"/>
</dbReference>
<evidence type="ECO:0000256" key="1">
    <source>
        <dbReference type="ARBA" id="ARBA00004141"/>
    </source>
</evidence>
<dbReference type="Proteomes" id="UP000298787">
    <property type="component" value="Chromosome 10"/>
</dbReference>
<comment type="subcellular location">
    <subcellularLocation>
        <location evidence="1">Membrane</location>
        <topology evidence="1">Multi-pass membrane protein</topology>
    </subcellularLocation>
</comment>
<dbReference type="SUPFAM" id="SSF54631">
    <property type="entry name" value="CBS-domain pair"/>
    <property type="match status" value="1"/>
</dbReference>
<dbReference type="Gene3D" id="1.10.3080.10">
    <property type="entry name" value="Clc chloride channel"/>
    <property type="match status" value="2"/>
</dbReference>
<protein>
    <submittedName>
        <fullName evidence="13">Chloride channel protein</fullName>
    </submittedName>
</protein>
<dbReference type="AlphaFoldDB" id="A0A4U5UQS0"/>
<sequence length="520" mass="55992">MESLDEAPGSETARQNNNPWEPENRSEICHNKSLLLGDPVKPCQQTRVIVKGSGIPEVRTMLAGIEMPHYLSLTNMFTKFLGLICTLAAGSTVFLGKVEGAAGEMLVVAAAVGVASCFGAPISGVLFSVEVMCSHFALRHYCPCFFSAACGALTFRLLSVWSGDAETLQALFKTNFPTAVPFYPLEILLFAFLGQRSEWLSSISQYTTKQLLTTLLDSTQWTSQSHNASVEPLLEWSSSGSPVYLSLAVFLLMKLWMLVLACTLPLPAGYFMPVFVYGAALGRLLGEGVASTGVTSGQQSASINPGGYALAGAAAFSGAVTHTLSPALLAVELTGQFSHAVPILLATLLANAVARSGHRPSFYDALSISKKLPHLPSLMKASPRLPSTLVGQVLGVKSVQLRKAAGPEEVQHAVNTSTETQIPVVDSHESQILLGFVLRSELLMFLRHCETQSLDKNMDDVCSIYPTSVLLSPHNTIQEVHSILSLVEAQTLYVADRGRLVGLITWPEMKRIIEDLAKEI</sequence>
<dbReference type="Pfam" id="PF00654">
    <property type="entry name" value="Voltage_CLC"/>
    <property type="match status" value="1"/>
</dbReference>
<keyword evidence="14" id="KW-1185">Reference proteome</keyword>
<dbReference type="Gene3D" id="3.10.580.10">
    <property type="entry name" value="CBS-domain"/>
    <property type="match status" value="1"/>
</dbReference>
<proteinExistence type="predicted"/>
<evidence type="ECO:0000256" key="8">
    <source>
        <dbReference type="ARBA" id="ARBA00023136"/>
    </source>
</evidence>
<feature type="transmembrane region" description="Helical" evidence="12">
    <location>
        <begin position="141"/>
        <end position="162"/>
    </location>
</feature>
<accession>A0A4U5UQS0</accession>
<dbReference type="EMBL" id="CM014087">
    <property type="protein sequence ID" value="TKS77189.1"/>
    <property type="molecule type" value="Genomic_DNA"/>
</dbReference>
<keyword evidence="5 12" id="KW-1133">Transmembrane helix</keyword>
<keyword evidence="3 12" id="KW-0812">Transmembrane</keyword>
<evidence type="ECO:0000256" key="12">
    <source>
        <dbReference type="SAM" id="Phobius"/>
    </source>
</evidence>
<evidence type="ECO:0000256" key="4">
    <source>
        <dbReference type="ARBA" id="ARBA00022737"/>
    </source>
</evidence>
<evidence type="ECO:0000256" key="5">
    <source>
        <dbReference type="ARBA" id="ARBA00022989"/>
    </source>
</evidence>
<dbReference type="GO" id="GO:0005886">
    <property type="term" value="C:plasma membrane"/>
    <property type="evidence" value="ECO:0007669"/>
    <property type="project" value="TreeGrafter"/>
</dbReference>
<keyword evidence="8 12" id="KW-0472">Membrane</keyword>
<name>A0A4U5UQS0_COLLU</name>
<evidence type="ECO:0000256" key="2">
    <source>
        <dbReference type="ARBA" id="ARBA00022448"/>
    </source>
</evidence>
<dbReference type="PANTHER" id="PTHR45720:SF3">
    <property type="entry name" value="CHLORIDE CHANNEL PROTEIN CLC-KB"/>
    <property type="match status" value="1"/>
</dbReference>
<evidence type="ECO:0000256" key="10">
    <source>
        <dbReference type="ARBA" id="ARBA00023214"/>
    </source>
</evidence>
<keyword evidence="9" id="KW-0407">Ion channel</keyword>
<dbReference type="InterPro" id="IPR014743">
    <property type="entry name" value="Cl-channel_core"/>
</dbReference>
<dbReference type="PANTHER" id="PTHR45720">
    <property type="entry name" value="CHLORIDE CHANNEL PROTEIN 2"/>
    <property type="match status" value="1"/>
</dbReference>
<evidence type="ECO:0000313" key="14">
    <source>
        <dbReference type="Proteomes" id="UP000298787"/>
    </source>
</evidence>
<evidence type="ECO:0000313" key="13">
    <source>
        <dbReference type="EMBL" id="TKS77189.1"/>
    </source>
</evidence>
<keyword evidence="9" id="KW-0869">Chloride channel</keyword>